<dbReference type="EMBL" id="HBFQ01042152">
    <property type="protein sequence ID" value="CAD8855453.1"/>
    <property type="molecule type" value="Transcribed_RNA"/>
</dbReference>
<organism evidence="2">
    <name type="scientific">Noctiluca scintillans</name>
    <name type="common">Sea sparkle</name>
    <name type="synonym">Red tide dinoflagellate</name>
    <dbReference type="NCBI Taxonomy" id="2966"/>
    <lineage>
        <taxon>Eukaryota</taxon>
        <taxon>Sar</taxon>
        <taxon>Alveolata</taxon>
        <taxon>Dinophyceae</taxon>
        <taxon>Noctilucales</taxon>
        <taxon>Noctilucaceae</taxon>
        <taxon>Noctiluca</taxon>
    </lineage>
</organism>
<dbReference type="AlphaFoldDB" id="A0A7S1FBR5"/>
<feature type="compositionally biased region" description="Polar residues" evidence="1">
    <location>
        <begin position="1"/>
        <end position="32"/>
    </location>
</feature>
<reference evidence="2" key="1">
    <citation type="submission" date="2021-01" db="EMBL/GenBank/DDBJ databases">
        <authorList>
            <person name="Corre E."/>
            <person name="Pelletier E."/>
            <person name="Niang G."/>
            <person name="Scheremetjew M."/>
            <person name="Finn R."/>
            <person name="Kale V."/>
            <person name="Holt S."/>
            <person name="Cochrane G."/>
            <person name="Meng A."/>
            <person name="Brown T."/>
            <person name="Cohen L."/>
        </authorList>
    </citation>
    <scope>NUCLEOTIDE SEQUENCE</scope>
</reference>
<gene>
    <name evidence="2" type="ORF">NSCI0253_LOCUS29805</name>
</gene>
<evidence type="ECO:0000256" key="1">
    <source>
        <dbReference type="SAM" id="MobiDB-lite"/>
    </source>
</evidence>
<accession>A0A7S1FBR5</accession>
<sequence length="361" mass="41452">MSTSNGMGSLHTVSSSIHQTSDLTHPSTTSTSTKRDFLKTQLRVGSAMGDKVNYSLSQKVFHSGDVPREVLEAKKLVQKKKQRTILGTERAEWNQSTIADARHKDVSKDLKRQLLKVRAGLMDEYVQKPSKFHAEDAIRDRQKFVVSITGKGPVGKLSGKWFNSVDERGLPKHCDEAWPDWNASSSTYTKDDRKEVEESFCAFEERRIRSNTSKVTGRYVHPMQSTQFISAQQRETKLEFHELKQQFKRDLKAEFPTASEERLQAMAQRLLDDKLLQDEKLARFPVQEGHFRPNLTLTSQDRRYKVHEHTGTWAWSEAEQCHCWTCCMNFSEDSRGCEHRVVNPDAWSLAGFERYHAGKGL</sequence>
<name>A0A7S1FBR5_NOCSC</name>
<feature type="region of interest" description="Disordered" evidence="1">
    <location>
        <begin position="1"/>
        <end position="36"/>
    </location>
</feature>
<protein>
    <submittedName>
        <fullName evidence="2">Uncharacterized protein</fullName>
    </submittedName>
</protein>
<proteinExistence type="predicted"/>
<evidence type="ECO:0000313" key="2">
    <source>
        <dbReference type="EMBL" id="CAD8855453.1"/>
    </source>
</evidence>